<dbReference type="RefSeq" id="WP_046277026.1">
    <property type="nucleotide sequence ID" value="NZ_LATL02000255.1"/>
</dbReference>
<protein>
    <recommendedName>
        <fullName evidence="3">Cyanoexosortase A system-associated protein</fullName>
    </recommendedName>
</protein>
<name>A0A0F5YKT2_9CYAN</name>
<evidence type="ECO:0000313" key="2">
    <source>
        <dbReference type="Proteomes" id="UP000033607"/>
    </source>
</evidence>
<dbReference type="InterPro" id="IPR026411">
    <property type="entry name" value="Cyanosort_A_assoc"/>
</dbReference>
<accession>A0A0F5YKT2</accession>
<dbReference type="EMBL" id="LATL02000255">
    <property type="protein sequence ID" value="KKD39501.1"/>
    <property type="molecule type" value="Genomic_DNA"/>
</dbReference>
<comment type="caution">
    <text evidence="1">The sequence shown here is derived from an EMBL/GenBank/DDBJ whole genome shotgun (WGS) entry which is preliminary data.</text>
</comment>
<dbReference type="OrthoDB" id="582709at2"/>
<proteinExistence type="predicted"/>
<dbReference type="NCBIfam" id="TIGR04153">
    <property type="entry name" value="cyanosortA_assc"/>
    <property type="match status" value="1"/>
</dbReference>
<organism evidence="1 2">
    <name type="scientific">Limnoraphis robusta CS-951</name>
    <dbReference type="NCBI Taxonomy" id="1637645"/>
    <lineage>
        <taxon>Bacteria</taxon>
        <taxon>Bacillati</taxon>
        <taxon>Cyanobacteriota</taxon>
        <taxon>Cyanophyceae</taxon>
        <taxon>Oscillatoriophycideae</taxon>
        <taxon>Oscillatoriales</taxon>
        <taxon>Sirenicapillariaceae</taxon>
        <taxon>Limnoraphis</taxon>
    </lineage>
</organism>
<reference evidence="1 2" key="1">
    <citation type="submission" date="2015-06" db="EMBL/GenBank/DDBJ databases">
        <title>Draft genome assembly of filamentous brackish cyanobacterium Limnoraphis robusta strain CS-951.</title>
        <authorList>
            <person name="Willis A."/>
            <person name="Parks M."/>
            <person name="Burford M.A."/>
        </authorList>
    </citation>
    <scope>NUCLEOTIDE SEQUENCE [LARGE SCALE GENOMIC DNA]</scope>
    <source>
        <strain evidence="1 2">CS-951</strain>
    </source>
</reference>
<dbReference type="PATRIC" id="fig|1637645.4.peg.5110"/>
<dbReference type="Proteomes" id="UP000033607">
    <property type="component" value="Unassembled WGS sequence"/>
</dbReference>
<evidence type="ECO:0000313" key="1">
    <source>
        <dbReference type="EMBL" id="KKD39501.1"/>
    </source>
</evidence>
<dbReference type="AlphaFoldDB" id="A0A0F5YKT2"/>
<gene>
    <name evidence="1" type="ORF">WN50_03025</name>
</gene>
<evidence type="ECO:0008006" key="3">
    <source>
        <dbReference type="Google" id="ProtNLM"/>
    </source>
</evidence>
<sequence>MKFWQPLRTSLLILTFGTVLLVFGKSVISPASKELTEKPFVFPSEVPLPGWQPVKSQVVEDTIPRNLYEYTSANLLLEIEMQYVDHPHVNEKLFRQYDPRLSSPEKLESVLKQQDQTGFYSVEIAENRAYLRSCINPNSPSAILYEQFIQNRYTYDLKVSRLLPILLGQEPLRDHRCLWTHLSVPLDDLPTEQAYLILEKAWLSWYQWWQPQFPKI</sequence>